<dbReference type="PANTHER" id="PTHR30026">
    <property type="entry name" value="OUTER MEMBRANE PROTEIN TOLC"/>
    <property type="match status" value="1"/>
</dbReference>
<reference evidence="10" key="1">
    <citation type="submission" date="2020-10" db="EMBL/GenBank/DDBJ databases">
        <authorList>
            <person name="Gilroy R."/>
        </authorList>
    </citation>
    <scope>NUCLEOTIDE SEQUENCE</scope>
    <source>
        <strain evidence="10">CHK158-818</strain>
    </source>
</reference>
<evidence type="ECO:0000256" key="1">
    <source>
        <dbReference type="ARBA" id="ARBA00004442"/>
    </source>
</evidence>
<dbReference type="GO" id="GO:0015288">
    <property type="term" value="F:porin activity"/>
    <property type="evidence" value="ECO:0007669"/>
    <property type="project" value="TreeGrafter"/>
</dbReference>
<feature type="coiled-coil region" evidence="8">
    <location>
        <begin position="333"/>
        <end position="392"/>
    </location>
</feature>
<evidence type="ECO:0000256" key="3">
    <source>
        <dbReference type="ARBA" id="ARBA00022448"/>
    </source>
</evidence>
<evidence type="ECO:0000256" key="5">
    <source>
        <dbReference type="ARBA" id="ARBA00022692"/>
    </source>
</evidence>
<dbReference type="Gene3D" id="1.20.1600.10">
    <property type="entry name" value="Outer membrane efflux proteins (OEP)"/>
    <property type="match status" value="1"/>
</dbReference>
<keyword evidence="4" id="KW-1134">Transmembrane beta strand</keyword>
<dbReference type="SUPFAM" id="SSF56954">
    <property type="entry name" value="Outer membrane efflux proteins (OEP)"/>
    <property type="match status" value="1"/>
</dbReference>
<evidence type="ECO:0000256" key="4">
    <source>
        <dbReference type="ARBA" id="ARBA00022452"/>
    </source>
</evidence>
<proteinExistence type="inferred from homology"/>
<protein>
    <submittedName>
        <fullName evidence="10">TolC family protein</fullName>
    </submittedName>
</protein>
<evidence type="ECO:0000313" key="11">
    <source>
        <dbReference type="Proteomes" id="UP000824112"/>
    </source>
</evidence>
<comment type="similarity">
    <text evidence="2">Belongs to the outer membrane factor (OMF) (TC 1.B.17) family.</text>
</comment>
<gene>
    <name evidence="10" type="ORF">IAB03_08055</name>
</gene>
<dbReference type="Proteomes" id="UP000824112">
    <property type="component" value="Unassembled WGS sequence"/>
</dbReference>
<dbReference type="GO" id="GO:1990281">
    <property type="term" value="C:efflux pump complex"/>
    <property type="evidence" value="ECO:0007669"/>
    <property type="project" value="TreeGrafter"/>
</dbReference>
<keyword evidence="5" id="KW-0812">Transmembrane</keyword>
<dbReference type="Pfam" id="PF02321">
    <property type="entry name" value="OEP"/>
    <property type="match status" value="2"/>
</dbReference>
<dbReference type="GO" id="GO:0015562">
    <property type="term" value="F:efflux transmembrane transporter activity"/>
    <property type="evidence" value="ECO:0007669"/>
    <property type="project" value="InterPro"/>
</dbReference>
<dbReference type="AlphaFoldDB" id="A0A9D1M8P5"/>
<evidence type="ECO:0000256" key="2">
    <source>
        <dbReference type="ARBA" id="ARBA00007613"/>
    </source>
</evidence>
<dbReference type="InterPro" id="IPR003423">
    <property type="entry name" value="OMP_efflux"/>
</dbReference>
<comment type="subcellular location">
    <subcellularLocation>
        <location evidence="1">Cell outer membrane</location>
    </subcellularLocation>
</comment>
<evidence type="ECO:0000256" key="6">
    <source>
        <dbReference type="ARBA" id="ARBA00023136"/>
    </source>
</evidence>
<keyword evidence="3" id="KW-0813">Transport</keyword>
<dbReference type="InterPro" id="IPR051906">
    <property type="entry name" value="TolC-like"/>
</dbReference>
<evidence type="ECO:0000313" key="10">
    <source>
        <dbReference type="EMBL" id="HIU55741.1"/>
    </source>
</evidence>
<evidence type="ECO:0000256" key="7">
    <source>
        <dbReference type="ARBA" id="ARBA00023237"/>
    </source>
</evidence>
<evidence type="ECO:0000256" key="8">
    <source>
        <dbReference type="SAM" id="Coils"/>
    </source>
</evidence>
<keyword evidence="9" id="KW-0732">Signal</keyword>
<comment type="caution">
    <text evidence="10">The sequence shown here is derived from an EMBL/GenBank/DDBJ whole genome shotgun (WGS) entry which is preliminary data.</text>
</comment>
<feature type="signal peptide" evidence="9">
    <location>
        <begin position="1"/>
        <end position="22"/>
    </location>
</feature>
<reference evidence="10" key="2">
    <citation type="journal article" date="2021" name="PeerJ">
        <title>Extensive microbial diversity within the chicken gut microbiome revealed by metagenomics and culture.</title>
        <authorList>
            <person name="Gilroy R."/>
            <person name="Ravi A."/>
            <person name="Getino M."/>
            <person name="Pursley I."/>
            <person name="Horton D.L."/>
            <person name="Alikhan N.F."/>
            <person name="Baker D."/>
            <person name="Gharbi K."/>
            <person name="Hall N."/>
            <person name="Watson M."/>
            <person name="Adriaenssens E.M."/>
            <person name="Foster-Nyarko E."/>
            <person name="Jarju S."/>
            <person name="Secka A."/>
            <person name="Antonio M."/>
            <person name="Oren A."/>
            <person name="Chaudhuri R.R."/>
            <person name="La Ragione R."/>
            <person name="Hildebrand F."/>
            <person name="Pallen M.J."/>
        </authorList>
    </citation>
    <scope>NUCLEOTIDE SEQUENCE</scope>
    <source>
        <strain evidence="10">CHK158-818</strain>
    </source>
</reference>
<organism evidence="10 11">
    <name type="scientific">Candidatus Gallibacteroides avistercoris</name>
    <dbReference type="NCBI Taxonomy" id="2840833"/>
    <lineage>
        <taxon>Bacteria</taxon>
        <taxon>Pseudomonadati</taxon>
        <taxon>Bacteroidota</taxon>
        <taxon>Bacteroidia</taxon>
        <taxon>Bacteroidales</taxon>
        <taxon>Bacteroidaceae</taxon>
        <taxon>Bacteroidaceae incertae sedis</taxon>
        <taxon>Candidatus Gallibacteroides</taxon>
    </lineage>
</organism>
<evidence type="ECO:0000256" key="9">
    <source>
        <dbReference type="SAM" id="SignalP"/>
    </source>
</evidence>
<dbReference type="GO" id="GO:0009279">
    <property type="term" value="C:cell outer membrane"/>
    <property type="evidence" value="ECO:0007669"/>
    <property type="project" value="UniProtKB-SubCell"/>
</dbReference>
<dbReference type="EMBL" id="DVNA01000180">
    <property type="protein sequence ID" value="HIU55741.1"/>
    <property type="molecule type" value="Genomic_DNA"/>
</dbReference>
<keyword evidence="6" id="KW-0472">Membrane</keyword>
<keyword evidence="7" id="KW-0998">Cell outer membrane</keyword>
<feature type="chain" id="PRO_5038865962" evidence="9">
    <location>
        <begin position="23"/>
        <end position="439"/>
    </location>
</feature>
<dbReference type="PANTHER" id="PTHR30026:SF20">
    <property type="entry name" value="OUTER MEMBRANE PROTEIN TOLC"/>
    <property type="match status" value="1"/>
</dbReference>
<accession>A0A9D1M8P5</accession>
<sequence length="439" mass="49012">MNKRNIIISCGAILLSLTGVWAQQPQPLRLTLDECREMALSHSEELQQADNALRQAELDQQIAKTAFLPDFDASAIGSYILPDIDMMGMKLRMRGTYMAGINLTQPIYAGGKIMTGNRLARIGKEAASEQLRMTRMDVIVEADNAYWSYIAVNRKVRMIESYQAQMDTLYRQTETALAAGMATENDLLRIEAKRTEIHYQLQKAQNGADLCRMSLCRIVGADFNTGIDPVDTVFTIQAPGTLSPELDARPELHLLEKQVVAGKEQVRMARADMLPVVGLSVGYSYYGNIKINGMADAGGTMVPYTQEFRDGLGLAMLSVKVPIFHWGENGKKVRKAQYELRNAELELQKNSRLLSIQVQQAIRNVQDGYGLVETAKKGLQQAEENLRVMHNRYAASMAPLTDLLDAQSGWKQAASNLIEAQAQYKIYETEYLRSTGMLE</sequence>
<keyword evidence="8" id="KW-0175">Coiled coil</keyword>
<name>A0A9D1M8P5_9BACT</name>